<evidence type="ECO:0000313" key="19">
    <source>
        <dbReference type="Proteomes" id="UP001054889"/>
    </source>
</evidence>
<dbReference type="PROSITE" id="PS00108">
    <property type="entry name" value="PROTEIN_KINASE_ST"/>
    <property type="match status" value="1"/>
</dbReference>
<dbReference type="CDD" id="cd14066">
    <property type="entry name" value="STKc_IRAK"/>
    <property type="match status" value="1"/>
</dbReference>
<keyword evidence="3" id="KW-0723">Serine/threonine-protein kinase</keyword>
<keyword evidence="12 16" id="KW-1133">Transmembrane helix</keyword>
<proteinExistence type="predicted"/>
<reference evidence="18" key="2">
    <citation type="submission" date="2021-12" db="EMBL/GenBank/DDBJ databases">
        <title>Resequencing data analysis of finger millet.</title>
        <authorList>
            <person name="Hatakeyama M."/>
            <person name="Aluri S."/>
            <person name="Balachadran M.T."/>
            <person name="Sivarajan S.R."/>
            <person name="Poveda L."/>
            <person name="Shimizu-Inatsugi R."/>
            <person name="Schlapbach R."/>
            <person name="Sreeman S.M."/>
            <person name="Shimizu K.K."/>
        </authorList>
    </citation>
    <scope>NUCLEOTIDE SEQUENCE</scope>
</reference>
<dbReference type="GO" id="GO:0016020">
    <property type="term" value="C:membrane"/>
    <property type="evidence" value="ECO:0007669"/>
    <property type="project" value="UniProtKB-SubCell"/>
</dbReference>
<dbReference type="SMART" id="SM00220">
    <property type="entry name" value="S_TKc"/>
    <property type="match status" value="1"/>
</dbReference>
<evidence type="ECO:0000256" key="14">
    <source>
        <dbReference type="ARBA" id="ARBA00023180"/>
    </source>
</evidence>
<dbReference type="PROSITE" id="PS50011">
    <property type="entry name" value="PROTEIN_KINASE_DOM"/>
    <property type="match status" value="1"/>
</dbReference>
<reference evidence="18" key="1">
    <citation type="journal article" date="2018" name="DNA Res.">
        <title>Multiple hybrid de novo genome assembly of finger millet, an orphan allotetraploid crop.</title>
        <authorList>
            <person name="Hatakeyama M."/>
            <person name="Aluri S."/>
            <person name="Balachadran M.T."/>
            <person name="Sivarajan S.R."/>
            <person name="Patrignani A."/>
            <person name="Gruter S."/>
            <person name="Poveda L."/>
            <person name="Shimizu-Inatsugi R."/>
            <person name="Baeten J."/>
            <person name="Francoijs K.J."/>
            <person name="Nataraja K.N."/>
            <person name="Reddy Y.A.N."/>
            <person name="Phadnis S."/>
            <person name="Ravikumar R.L."/>
            <person name="Schlapbach R."/>
            <person name="Sreeman S.M."/>
            <person name="Shimizu K.K."/>
        </authorList>
    </citation>
    <scope>NUCLEOTIDE SEQUENCE</scope>
</reference>
<dbReference type="InterPro" id="IPR001245">
    <property type="entry name" value="Ser-Thr/Tyr_kinase_cat_dom"/>
</dbReference>
<dbReference type="GO" id="GO:0004674">
    <property type="term" value="F:protein serine/threonine kinase activity"/>
    <property type="evidence" value="ECO:0007669"/>
    <property type="project" value="UniProtKB-KW"/>
</dbReference>
<gene>
    <name evidence="18" type="primary">gb00243</name>
    <name evidence="18" type="ORF">PR202_gb00243</name>
</gene>
<dbReference type="Gene3D" id="3.30.200.20">
    <property type="entry name" value="Phosphorylase Kinase, domain 1"/>
    <property type="match status" value="1"/>
</dbReference>
<dbReference type="EMBL" id="BQKI01000071">
    <property type="protein sequence ID" value="GJN13529.1"/>
    <property type="molecule type" value="Genomic_DNA"/>
</dbReference>
<evidence type="ECO:0000259" key="17">
    <source>
        <dbReference type="PROSITE" id="PS50011"/>
    </source>
</evidence>
<organism evidence="18 19">
    <name type="scientific">Eleusine coracana subsp. coracana</name>
    <dbReference type="NCBI Taxonomy" id="191504"/>
    <lineage>
        <taxon>Eukaryota</taxon>
        <taxon>Viridiplantae</taxon>
        <taxon>Streptophyta</taxon>
        <taxon>Embryophyta</taxon>
        <taxon>Tracheophyta</taxon>
        <taxon>Spermatophyta</taxon>
        <taxon>Magnoliopsida</taxon>
        <taxon>Liliopsida</taxon>
        <taxon>Poales</taxon>
        <taxon>Poaceae</taxon>
        <taxon>PACMAD clade</taxon>
        <taxon>Chloridoideae</taxon>
        <taxon>Cynodonteae</taxon>
        <taxon>Eleusininae</taxon>
        <taxon>Eleusine</taxon>
    </lineage>
</organism>
<keyword evidence="7" id="KW-0732">Signal</keyword>
<keyword evidence="19" id="KW-1185">Reference proteome</keyword>
<feature type="transmembrane region" description="Helical" evidence="16">
    <location>
        <begin position="596"/>
        <end position="619"/>
    </location>
</feature>
<evidence type="ECO:0000256" key="9">
    <source>
        <dbReference type="ARBA" id="ARBA00022741"/>
    </source>
</evidence>
<keyword evidence="13 16" id="KW-0472">Membrane</keyword>
<keyword evidence="8" id="KW-0677">Repeat</keyword>
<evidence type="ECO:0000256" key="15">
    <source>
        <dbReference type="SAM" id="MobiDB-lite"/>
    </source>
</evidence>
<evidence type="ECO:0000256" key="7">
    <source>
        <dbReference type="ARBA" id="ARBA00022729"/>
    </source>
</evidence>
<dbReference type="InterPro" id="IPR000719">
    <property type="entry name" value="Prot_kinase_dom"/>
</dbReference>
<evidence type="ECO:0000256" key="16">
    <source>
        <dbReference type="SAM" id="Phobius"/>
    </source>
</evidence>
<feature type="region of interest" description="Disordered" evidence="15">
    <location>
        <begin position="945"/>
        <end position="985"/>
    </location>
</feature>
<dbReference type="Gene3D" id="3.80.10.10">
    <property type="entry name" value="Ribonuclease Inhibitor"/>
    <property type="match status" value="3"/>
</dbReference>
<keyword evidence="10" id="KW-0418">Kinase</keyword>
<dbReference type="FunFam" id="3.80.10.10:FF:000363">
    <property type="entry name" value="Leucine-rich repeat family protein"/>
    <property type="match status" value="1"/>
</dbReference>
<dbReference type="InterPro" id="IPR001611">
    <property type="entry name" value="Leu-rich_rpt"/>
</dbReference>
<dbReference type="Pfam" id="PF00560">
    <property type="entry name" value="LRR_1"/>
    <property type="match status" value="2"/>
</dbReference>
<accession>A0AAV5DR28</accession>
<dbReference type="FunFam" id="1.10.510.10:FF:000453">
    <property type="entry name" value="LRR receptor-like serine/threonine-protein kinase HSL2"/>
    <property type="match status" value="1"/>
</dbReference>
<evidence type="ECO:0000313" key="18">
    <source>
        <dbReference type="EMBL" id="GJN13529.1"/>
    </source>
</evidence>
<dbReference type="InterPro" id="IPR011009">
    <property type="entry name" value="Kinase-like_dom_sf"/>
</dbReference>
<dbReference type="InterPro" id="IPR032675">
    <property type="entry name" value="LRR_dom_sf"/>
</dbReference>
<name>A0AAV5DR28_ELECO</name>
<sequence>MVHCEASGVSDLAIAEDERLRHCSGETSRNCPNMELSPWLVFSLGVLLQVILISADTDAGDAAGLNGIADSWNKKPSNWNGNDPCGDKWIGISCTKNRIISIRLSSFGLSGTLSGDIQALSALQNLDLSYNKDLGGPVPSSIGKLSNLENLILVGCSFSGEIPEELGQLTQLIFLFTGSIPASLGNLSKLYWFDLADNRLTGELPVSNGINPGLDNLTNTKHFHFGMNQLSGTIPSQIFNSHMKLIHLLLDNNNFSGSIPSTLGLLSPLEVLRFDNNHQLTGPVPSNINNLTKLAELHMENNKLTGPLPDLTGMTALSFVDMSNNSFNASAVPDWFTTLPSLTSLFLENLHVVGQLQQALFSLPAIQTLRLRGNNFNGTLNIGADFSTRLRLIDLRDNQITQITVGGSQYNNKLMLSGNPICAPGSNEKYCASNGQSNEGTPPPYSTPKKCAGLPPRCSEEQTLSPNCMCAVPYKGTLFFRSPSFSDLTNTSYYSILEDGMRAKFVDYKLPVDSIAIHDPFVDVNNNLQMGLDVFPDGKTKTHFGEQDISDIGFMLSNQTYKPPGAFGPYYFIGQHYSFANEILVTEKSKSNRLPLIIGVAAGGAVLAAIVLALVIVIAKRKKTPKKTEEASQSFASWDMKSTSTSVPQLRGARTFTFEELKKITNNFSEANDIGNGGTLPSGQLVAVKRSQQGSLQGSLEFRTEIELLSRVHHKNVVSLVGFCLDQGEQMLVYEYVPNGTLKESLIGKTGVRMDWRRRLRVVLGAAKGIAYLHELADPPIVHRDIKSSNVLLDERLNAKVADFGLSKPLGEDGRGQVTTQVKGTMGYLDPEYYMTQQLTDKSDVYSFGVLMLEVATARKPLERGRYIVREVKAALDRSKEMHGLHEVVDPVLGSSPTGLPGMEAYVDLALRCVEEAGADRPSMGEVVGEIERILKMAGGNAAVSGESASNSMSYVSRTPRHPYGGDSPFEYSSAGLPSTRVEPK</sequence>
<dbReference type="Proteomes" id="UP001054889">
    <property type="component" value="Unassembled WGS sequence"/>
</dbReference>
<feature type="compositionally biased region" description="Polar residues" evidence="15">
    <location>
        <begin position="947"/>
        <end position="957"/>
    </location>
</feature>
<dbReference type="EC" id="2.7.11.1" evidence="2"/>
<dbReference type="Pfam" id="PF07714">
    <property type="entry name" value="PK_Tyr_Ser-Thr"/>
    <property type="match status" value="1"/>
</dbReference>
<dbReference type="SUPFAM" id="SSF56112">
    <property type="entry name" value="Protein kinase-like (PK-like)"/>
    <property type="match status" value="1"/>
</dbReference>
<dbReference type="AlphaFoldDB" id="A0AAV5DR28"/>
<evidence type="ECO:0000256" key="4">
    <source>
        <dbReference type="ARBA" id="ARBA00022614"/>
    </source>
</evidence>
<evidence type="ECO:0000256" key="6">
    <source>
        <dbReference type="ARBA" id="ARBA00022692"/>
    </source>
</evidence>
<comment type="subcellular location">
    <subcellularLocation>
        <location evidence="1">Membrane</location>
        <topology evidence="1">Single-pass membrane protein</topology>
    </subcellularLocation>
</comment>
<dbReference type="SUPFAM" id="SSF52058">
    <property type="entry name" value="L domain-like"/>
    <property type="match status" value="1"/>
</dbReference>
<keyword evidence="14" id="KW-0325">Glycoprotein</keyword>
<dbReference type="PANTHER" id="PTHR45974">
    <property type="entry name" value="RECEPTOR-LIKE PROTEIN 55"/>
    <property type="match status" value="1"/>
</dbReference>
<keyword evidence="5" id="KW-0808">Transferase</keyword>
<evidence type="ECO:0000256" key="13">
    <source>
        <dbReference type="ARBA" id="ARBA00023136"/>
    </source>
</evidence>
<keyword evidence="9" id="KW-0547">Nucleotide-binding</keyword>
<dbReference type="PANTHER" id="PTHR45974:SF266">
    <property type="entry name" value="LEUCINE-RICH REPEAT RECEPTOR PROTEIN KINASE HPCA1"/>
    <property type="match status" value="1"/>
</dbReference>
<evidence type="ECO:0000256" key="2">
    <source>
        <dbReference type="ARBA" id="ARBA00012513"/>
    </source>
</evidence>
<evidence type="ECO:0000256" key="11">
    <source>
        <dbReference type="ARBA" id="ARBA00022840"/>
    </source>
</evidence>
<keyword evidence="11" id="KW-0067">ATP-binding</keyword>
<dbReference type="FunFam" id="3.80.10.10:FF:000830">
    <property type="entry name" value="Predicted protein"/>
    <property type="match status" value="1"/>
</dbReference>
<evidence type="ECO:0000256" key="10">
    <source>
        <dbReference type="ARBA" id="ARBA00022777"/>
    </source>
</evidence>
<dbReference type="GO" id="GO:0005524">
    <property type="term" value="F:ATP binding"/>
    <property type="evidence" value="ECO:0007669"/>
    <property type="project" value="UniProtKB-KW"/>
</dbReference>
<keyword evidence="6 16" id="KW-0812">Transmembrane</keyword>
<evidence type="ECO:0000256" key="12">
    <source>
        <dbReference type="ARBA" id="ARBA00022989"/>
    </source>
</evidence>
<feature type="domain" description="Protein kinase" evidence="17">
    <location>
        <begin position="592"/>
        <end position="935"/>
    </location>
</feature>
<dbReference type="InterPro" id="IPR008271">
    <property type="entry name" value="Ser/Thr_kinase_AS"/>
</dbReference>
<evidence type="ECO:0000256" key="5">
    <source>
        <dbReference type="ARBA" id="ARBA00022679"/>
    </source>
</evidence>
<dbReference type="Gene3D" id="1.10.510.10">
    <property type="entry name" value="Transferase(Phosphotransferase) domain 1"/>
    <property type="match status" value="1"/>
</dbReference>
<evidence type="ECO:0000256" key="8">
    <source>
        <dbReference type="ARBA" id="ARBA00022737"/>
    </source>
</evidence>
<comment type="caution">
    <text evidence="18">The sequence shown here is derived from an EMBL/GenBank/DDBJ whole genome shotgun (WGS) entry which is preliminary data.</text>
</comment>
<keyword evidence="4" id="KW-0433">Leucine-rich repeat</keyword>
<evidence type="ECO:0000256" key="1">
    <source>
        <dbReference type="ARBA" id="ARBA00004167"/>
    </source>
</evidence>
<evidence type="ECO:0000256" key="3">
    <source>
        <dbReference type="ARBA" id="ARBA00022527"/>
    </source>
</evidence>
<protein>
    <recommendedName>
        <fullName evidence="2">non-specific serine/threonine protein kinase</fullName>
        <ecNumber evidence="2">2.7.11.1</ecNumber>
    </recommendedName>
</protein>